<dbReference type="Gene3D" id="3.40.630.30">
    <property type="match status" value="1"/>
</dbReference>
<proteinExistence type="predicted"/>
<name>A0ABZ2PKA0_9NOCA</name>
<dbReference type="InterPro" id="IPR016181">
    <property type="entry name" value="Acyl_CoA_acyltransferase"/>
</dbReference>
<gene>
    <name evidence="1" type="ORF">WDS16_24985</name>
</gene>
<evidence type="ECO:0008006" key="3">
    <source>
        <dbReference type="Google" id="ProtNLM"/>
    </source>
</evidence>
<organism evidence="1 2">
    <name type="scientific">Rhodococcus sovatensis</name>
    <dbReference type="NCBI Taxonomy" id="1805840"/>
    <lineage>
        <taxon>Bacteria</taxon>
        <taxon>Bacillati</taxon>
        <taxon>Actinomycetota</taxon>
        <taxon>Actinomycetes</taxon>
        <taxon>Mycobacteriales</taxon>
        <taxon>Nocardiaceae</taxon>
        <taxon>Rhodococcus</taxon>
    </lineage>
</organism>
<sequence length="61" mass="6629">MNYATTRSGFGAAVTWAAMKDGFDRGADTAVLQATTPGYPMYTGMGFTTIADYRLWDIPAR</sequence>
<evidence type="ECO:0000313" key="2">
    <source>
        <dbReference type="Proteomes" id="UP001432000"/>
    </source>
</evidence>
<protein>
    <recommendedName>
        <fullName evidence="3">N-acetyltransferase domain-containing protein</fullName>
    </recommendedName>
</protein>
<keyword evidence="2" id="KW-1185">Reference proteome</keyword>
<dbReference type="EMBL" id="CP147846">
    <property type="protein sequence ID" value="WXG68407.1"/>
    <property type="molecule type" value="Genomic_DNA"/>
</dbReference>
<accession>A0ABZ2PKA0</accession>
<reference evidence="1 2" key="1">
    <citation type="submission" date="2024-03" db="EMBL/GenBank/DDBJ databases">
        <title>Natural products discovery in diverse microorganisms through a two-stage MS feature dereplication strategy.</title>
        <authorList>
            <person name="Zhang R."/>
        </authorList>
    </citation>
    <scope>NUCLEOTIDE SEQUENCE [LARGE SCALE GENOMIC DNA]</scope>
    <source>
        <strain evidence="1 2">18930</strain>
    </source>
</reference>
<dbReference type="SUPFAM" id="SSF55729">
    <property type="entry name" value="Acyl-CoA N-acyltransferases (Nat)"/>
    <property type="match status" value="1"/>
</dbReference>
<dbReference type="Proteomes" id="UP001432000">
    <property type="component" value="Chromosome"/>
</dbReference>
<dbReference type="RefSeq" id="WP_338888596.1">
    <property type="nucleotide sequence ID" value="NZ_CP147846.1"/>
</dbReference>
<evidence type="ECO:0000313" key="1">
    <source>
        <dbReference type="EMBL" id="WXG68407.1"/>
    </source>
</evidence>